<keyword evidence="2" id="KW-1185">Reference proteome</keyword>
<protein>
    <submittedName>
        <fullName evidence="1">Uncharacterized protein</fullName>
    </submittedName>
</protein>
<dbReference type="Proteomes" id="UP000623467">
    <property type="component" value="Unassembled WGS sequence"/>
</dbReference>
<dbReference type="AlphaFoldDB" id="A0A8H6XN68"/>
<proteinExistence type="predicted"/>
<accession>A0A8H6XN68</accession>
<gene>
    <name evidence="1" type="ORF">MSAN_01917300</name>
</gene>
<sequence length="120" mass="13217">MFLSRPLAEYKRRAQMLALVLPVRLSYFSFTPPLRPVLSAPSASCPSTSTSLADAPSQLLLPFLCQGCAPADFLREVALTRDTVGVHRARVVFPIHSPRLFRRRGGVLGSGGRRRIPTSR</sequence>
<comment type="caution">
    <text evidence="1">The sequence shown here is derived from an EMBL/GenBank/DDBJ whole genome shotgun (WGS) entry which is preliminary data.</text>
</comment>
<evidence type="ECO:0000313" key="1">
    <source>
        <dbReference type="EMBL" id="KAF7344363.1"/>
    </source>
</evidence>
<evidence type="ECO:0000313" key="2">
    <source>
        <dbReference type="Proteomes" id="UP000623467"/>
    </source>
</evidence>
<name>A0A8H6XN68_9AGAR</name>
<organism evidence="1 2">
    <name type="scientific">Mycena sanguinolenta</name>
    <dbReference type="NCBI Taxonomy" id="230812"/>
    <lineage>
        <taxon>Eukaryota</taxon>
        <taxon>Fungi</taxon>
        <taxon>Dikarya</taxon>
        <taxon>Basidiomycota</taxon>
        <taxon>Agaricomycotina</taxon>
        <taxon>Agaricomycetes</taxon>
        <taxon>Agaricomycetidae</taxon>
        <taxon>Agaricales</taxon>
        <taxon>Marasmiineae</taxon>
        <taxon>Mycenaceae</taxon>
        <taxon>Mycena</taxon>
    </lineage>
</organism>
<reference evidence="1" key="1">
    <citation type="submission" date="2020-05" db="EMBL/GenBank/DDBJ databases">
        <title>Mycena genomes resolve the evolution of fungal bioluminescence.</title>
        <authorList>
            <person name="Tsai I.J."/>
        </authorList>
    </citation>
    <scope>NUCLEOTIDE SEQUENCE</scope>
    <source>
        <strain evidence="1">160909Yilan</strain>
    </source>
</reference>
<dbReference type="EMBL" id="JACAZH010000021">
    <property type="protein sequence ID" value="KAF7344363.1"/>
    <property type="molecule type" value="Genomic_DNA"/>
</dbReference>